<dbReference type="InterPro" id="IPR017937">
    <property type="entry name" value="Thioredoxin_CS"/>
</dbReference>
<dbReference type="PROSITE" id="PS00194">
    <property type="entry name" value="THIOREDOXIN_1"/>
    <property type="match status" value="1"/>
</dbReference>
<dbReference type="Gene3D" id="3.40.30.10">
    <property type="entry name" value="Glutaredoxin"/>
    <property type="match status" value="1"/>
</dbReference>
<dbReference type="PANTHER" id="PTHR46115">
    <property type="entry name" value="THIOREDOXIN-LIKE PROTEIN 1"/>
    <property type="match status" value="1"/>
</dbReference>
<comment type="caution">
    <text evidence="5">The sequence shown here is derived from an EMBL/GenBank/DDBJ whole genome shotgun (WGS) entry which is preliminary data.</text>
</comment>
<evidence type="ECO:0000313" key="6">
    <source>
        <dbReference type="Proteomes" id="UP000800235"/>
    </source>
</evidence>
<dbReference type="Pfam" id="PF00085">
    <property type="entry name" value="Thioredoxin"/>
    <property type="match status" value="1"/>
</dbReference>
<dbReference type="EMBL" id="MU007068">
    <property type="protein sequence ID" value="KAF2425728.1"/>
    <property type="molecule type" value="Genomic_DNA"/>
</dbReference>
<evidence type="ECO:0000256" key="2">
    <source>
        <dbReference type="ARBA" id="ARBA00023157"/>
    </source>
</evidence>
<keyword evidence="6" id="KW-1185">Reference proteome</keyword>
<dbReference type="CDD" id="cd02947">
    <property type="entry name" value="TRX_family"/>
    <property type="match status" value="1"/>
</dbReference>
<keyword evidence="2" id="KW-1015">Disulfide bond</keyword>
<dbReference type="OrthoDB" id="19690at2759"/>
<feature type="compositionally biased region" description="Basic and acidic residues" evidence="3">
    <location>
        <begin position="113"/>
        <end position="133"/>
    </location>
</feature>
<dbReference type="AlphaFoldDB" id="A0A9P4TVD8"/>
<evidence type="ECO:0000256" key="1">
    <source>
        <dbReference type="ARBA" id="ARBA00008987"/>
    </source>
</evidence>
<accession>A0A9P4TVD8</accession>
<dbReference type="PROSITE" id="PS51352">
    <property type="entry name" value="THIOREDOXIN_2"/>
    <property type="match status" value="1"/>
</dbReference>
<organism evidence="5 6">
    <name type="scientific">Tothia fuscella</name>
    <dbReference type="NCBI Taxonomy" id="1048955"/>
    <lineage>
        <taxon>Eukaryota</taxon>
        <taxon>Fungi</taxon>
        <taxon>Dikarya</taxon>
        <taxon>Ascomycota</taxon>
        <taxon>Pezizomycotina</taxon>
        <taxon>Dothideomycetes</taxon>
        <taxon>Pleosporomycetidae</taxon>
        <taxon>Venturiales</taxon>
        <taxon>Cylindrosympodiaceae</taxon>
        <taxon>Tothia</taxon>
    </lineage>
</organism>
<dbReference type="InterPro" id="IPR036249">
    <property type="entry name" value="Thioredoxin-like_sf"/>
</dbReference>
<dbReference type="Proteomes" id="UP000800235">
    <property type="component" value="Unassembled WGS sequence"/>
</dbReference>
<sequence>MPGAIHITSTKQFEDLLKSNTHVIVDFHATWCGPCHAVAPIYEQLATKNSVPNSITFVKVDVDAQPEIAAKHSISAMPTFLFIKNGVVESSVRGANPPALKKAAEAAAADAKALAEKKTKPDEAKNEGPKSEETVSGSYSVSKGEGWKMSLK</sequence>
<evidence type="ECO:0000313" key="5">
    <source>
        <dbReference type="EMBL" id="KAF2425728.1"/>
    </source>
</evidence>
<protein>
    <submittedName>
        <fullName evidence="5">Thioredoxin-domain-containing protein</fullName>
    </submittedName>
</protein>
<feature type="domain" description="Thioredoxin" evidence="4">
    <location>
        <begin position="1"/>
        <end position="109"/>
    </location>
</feature>
<proteinExistence type="inferred from homology"/>
<comment type="similarity">
    <text evidence="1">Belongs to the thioredoxin family.</text>
</comment>
<evidence type="ECO:0000259" key="4">
    <source>
        <dbReference type="PROSITE" id="PS51352"/>
    </source>
</evidence>
<gene>
    <name evidence="5" type="ORF">EJ08DRAFT_396925</name>
</gene>
<reference evidence="5" key="1">
    <citation type="journal article" date="2020" name="Stud. Mycol.">
        <title>101 Dothideomycetes genomes: a test case for predicting lifestyles and emergence of pathogens.</title>
        <authorList>
            <person name="Haridas S."/>
            <person name="Albert R."/>
            <person name="Binder M."/>
            <person name="Bloem J."/>
            <person name="Labutti K."/>
            <person name="Salamov A."/>
            <person name="Andreopoulos B."/>
            <person name="Baker S."/>
            <person name="Barry K."/>
            <person name="Bills G."/>
            <person name="Bluhm B."/>
            <person name="Cannon C."/>
            <person name="Castanera R."/>
            <person name="Culley D."/>
            <person name="Daum C."/>
            <person name="Ezra D."/>
            <person name="Gonzalez J."/>
            <person name="Henrissat B."/>
            <person name="Kuo A."/>
            <person name="Liang C."/>
            <person name="Lipzen A."/>
            <person name="Lutzoni F."/>
            <person name="Magnuson J."/>
            <person name="Mondo S."/>
            <person name="Nolan M."/>
            <person name="Ohm R."/>
            <person name="Pangilinan J."/>
            <person name="Park H.-J."/>
            <person name="Ramirez L."/>
            <person name="Alfaro M."/>
            <person name="Sun H."/>
            <person name="Tritt A."/>
            <person name="Yoshinaga Y."/>
            <person name="Zwiers L.-H."/>
            <person name="Turgeon B."/>
            <person name="Goodwin S."/>
            <person name="Spatafora J."/>
            <person name="Crous P."/>
            <person name="Grigoriev I."/>
        </authorList>
    </citation>
    <scope>NUCLEOTIDE SEQUENCE</scope>
    <source>
        <strain evidence="5">CBS 130266</strain>
    </source>
</reference>
<dbReference type="PRINTS" id="PR00421">
    <property type="entry name" value="THIOREDOXIN"/>
</dbReference>
<name>A0A9P4TVD8_9PEZI</name>
<dbReference type="SUPFAM" id="SSF52833">
    <property type="entry name" value="Thioredoxin-like"/>
    <property type="match status" value="1"/>
</dbReference>
<feature type="region of interest" description="Disordered" evidence="3">
    <location>
        <begin position="111"/>
        <end position="152"/>
    </location>
</feature>
<dbReference type="InterPro" id="IPR013766">
    <property type="entry name" value="Thioredoxin_domain"/>
</dbReference>
<evidence type="ECO:0000256" key="3">
    <source>
        <dbReference type="SAM" id="MobiDB-lite"/>
    </source>
</evidence>
<dbReference type="FunFam" id="3.40.30.10:FF:000245">
    <property type="entry name" value="Thioredoxin"/>
    <property type="match status" value="1"/>
</dbReference>